<feature type="domain" description="Tyr recombinase" evidence="5">
    <location>
        <begin position="181"/>
        <end position="386"/>
    </location>
</feature>
<dbReference type="Gene3D" id="1.10.443.10">
    <property type="entry name" value="Intergrase catalytic core"/>
    <property type="match status" value="1"/>
</dbReference>
<dbReference type="InterPro" id="IPR044068">
    <property type="entry name" value="CB"/>
</dbReference>
<evidence type="ECO:0000256" key="3">
    <source>
        <dbReference type="ARBA" id="ARBA00023172"/>
    </source>
</evidence>
<dbReference type="PANTHER" id="PTHR30349:SF64">
    <property type="entry name" value="PROPHAGE INTEGRASE INTD-RELATED"/>
    <property type="match status" value="1"/>
</dbReference>
<evidence type="ECO:0000256" key="2">
    <source>
        <dbReference type="ARBA" id="ARBA00023125"/>
    </source>
</evidence>
<dbReference type="CDD" id="cd01189">
    <property type="entry name" value="INT_ICEBs1_C_like"/>
    <property type="match status" value="1"/>
</dbReference>
<dbReference type="InterPro" id="IPR010998">
    <property type="entry name" value="Integrase_recombinase_N"/>
</dbReference>
<reference evidence="7 8" key="1">
    <citation type="submission" date="2019-07" db="EMBL/GenBank/DDBJ databases">
        <title>Whole genome shotgun sequence of Cellulomonas soli NBRC 109434.</title>
        <authorList>
            <person name="Hosoyama A."/>
            <person name="Uohara A."/>
            <person name="Ohji S."/>
            <person name="Ichikawa N."/>
        </authorList>
    </citation>
    <scope>NUCLEOTIDE SEQUENCE [LARGE SCALE GENOMIC DNA]</scope>
    <source>
        <strain evidence="7 8">NBRC 109434</strain>
    </source>
</reference>
<evidence type="ECO:0000313" key="7">
    <source>
        <dbReference type="EMBL" id="GEP71024.1"/>
    </source>
</evidence>
<dbReference type="EMBL" id="BKAL01000021">
    <property type="protein sequence ID" value="GEP71024.1"/>
    <property type="molecule type" value="Genomic_DNA"/>
</dbReference>
<dbReference type="InterPro" id="IPR050090">
    <property type="entry name" value="Tyrosine_recombinase_XerCD"/>
</dbReference>
<dbReference type="InterPro" id="IPR011010">
    <property type="entry name" value="DNA_brk_join_enz"/>
</dbReference>
<evidence type="ECO:0000256" key="1">
    <source>
        <dbReference type="ARBA" id="ARBA00008857"/>
    </source>
</evidence>
<dbReference type="InterPro" id="IPR002104">
    <property type="entry name" value="Integrase_catalytic"/>
</dbReference>
<keyword evidence="8" id="KW-1185">Reference proteome</keyword>
<comment type="caution">
    <text evidence="7">The sequence shown here is derived from an EMBL/GenBank/DDBJ whole genome shotgun (WGS) entry which is preliminary data.</text>
</comment>
<dbReference type="PANTHER" id="PTHR30349">
    <property type="entry name" value="PHAGE INTEGRASE-RELATED"/>
    <property type="match status" value="1"/>
</dbReference>
<dbReference type="Proteomes" id="UP000321798">
    <property type="component" value="Unassembled WGS sequence"/>
</dbReference>
<organism evidence="7 8">
    <name type="scientific">Cellulomonas soli</name>
    <dbReference type="NCBI Taxonomy" id="931535"/>
    <lineage>
        <taxon>Bacteria</taxon>
        <taxon>Bacillati</taxon>
        <taxon>Actinomycetota</taxon>
        <taxon>Actinomycetes</taxon>
        <taxon>Micrococcales</taxon>
        <taxon>Cellulomonadaceae</taxon>
        <taxon>Cellulomonas</taxon>
    </lineage>
</organism>
<gene>
    <name evidence="7" type="ORF">CSO01_37390</name>
</gene>
<dbReference type="Gene3D" id="1.10.150.130">
    <property type="match status" value="1"/>
</dbReference>
<dbReference type="InterPro" id="IPR013762">
    <property type="entry name" value="Integrase-like_cat_sf"/>
</dbReference>
<keyword evidence="2 4" id="KW-0238">DNA-binding</keyword>
<proteinExistence type="inferred from homology"/>
<dbReference type="PROSITE" id="PS51898">
    <property type="entry name" value="TYR_RECOMBINASE"/>
    <property type="match status" value="1"/>
</dbReference>
<evidence type="ECO:0000256" key="4">
    <source>
        <dbReference type="PROSITE-ProRule" id="PRU01248"/>
    </source>
</evidence>
<evidence type="ECO:0000259" key="5">
    <source>
        <dbReference type="PROSITE" id="PS51898"/>
    </source>
</evidence>
<dbReference type="GO" id="GO:0006310">
    <property type="term" value="P:DNA recombination"/>
    <property type="evidence" value="ECO:0007669"/>
    <property type="project" value="UniProtKB-KW"/>
</dbReference>
<evidence type="ECO:0000313" key="8">
    <source>
        <dbReference type="Proteomes" id="UP000321798"/>
    </source>
</evidence>
<dbReference type="PROSITE" id="PS51900">
    <property type="entry name" value="CB"/>
    <property type="match status" value="1"/>
</dbReference>
<evidence type="ECO:0008006" key="9">
    <source>
        <dbReference type="Google" id="ProtNLM"/>
    </source>
</evidence>
<evidence type="ECO:0000259" key="6">
    <source>
        <dbReference type="PROSITE" id="PS51900"/>
    </source>
</evidence>
<keyword evidence="3" id="KW-0233">DNA recombination</keyword>
<sequence length="400" mass="44162">MTAMATFWRMASIRERRRRDGTRAFAVLWRDPVTGRQTSLTYDDHRDAVVARQLIEAAGGHAMEAARIADGVRHRGPTVDDVIAEHIELLTSVGADTRHHYRQQLASHISPVLGAYSVKAIGYRHVVGWVRSMMDRGYAPKTIANVHGLFSAAMSTAVRLGYRDDNPCVGIELPKSQATHDEMTVLTREEFALLLSKIPAFYQSLVLLLVATGLRWGEATALTVADLDLTSTPATVRVTKAWKRDEARHWYVGPPKTKRARRTVSLPDDLVTVLRPLIATKTPGDLVFPNTIGHQLSSSRFWTTTWTPALNAATNPLLPDGTPDLAAPRLTKRPRVHDLRHTHASWMIAAGVDLFVLQRRLGHESIHTTTETYAHLMPDQQSAAAAAAGRAMSGLVVPPQ</sequence>
<comment type="similarity">
    <text evidence="1">Belongs to the 'phage' integrase family.</text>
</comment>
<name>A0A512PIJ6_9CELL</name>
<dbReference type="GO" id="GO:0003677">
    <property type="term" value="F:DNA binding"/>
    <property type="evidence" value="ECO:0007669"/>
    <property type="project" value="UniProtKB-UniRule"/>
</dbReference>
<dbReference type="AlphaFoldDB" id="A0A512PIJ6"/>
<dbReference type="Pfam" id="PF00589">
    <property type="entry name" value="Phage_integrase"/>
    <property type="match status" value="1"/>
</dbReference>
<dbReference type="SUPFAM" id="SSF56349">
    <property type="entry name" value="DNA breaking-rejoining enzymes"/>
    <property type="match status" value="1"/>
</dbReference>
<feature type="domain" description="Core-binding (CB)" evidence="6">
    <location>
        <begin position="77"/>
        <end position="158"/>
    </location>
</feature>
<dbReference type="GO" id="GO:0015074">
    <property type="term" value="P:DNA integration"/>
    <property type="evidence" value="ECO:0007669"/>
    <property type="project" value="InterPro"/>
</dbReference>
<protein>
    <recommendedName>
        <fullName evidence="9">Site-specific integrase</fullName>
    </recommendedName>
</protein>
<accession>A0A512PIJ6</accession>